<keyword evidence="10" id="KW-1185">Reference proteome</keyword>
<accession>A0AAV6ZGI9</accession>
<dbReference type="PANTHER" id="PTHR18359:SF0">
    <property type="entry name" value="U3 SMALL NUCLEOLAR RNA-ASSOCIATED PROTEIN 18 HOMOLOG"/>
    <property type="match status" value="1"/>
</dbReference>
<evidence type="ECO:0000256" key="1">
    <source>
        <dbReference type="ARBA" id="ARBA00004604"/>
    </source>
</evidence>
<organism evidence="9 10">
    <name type="scientific">Engystomops pustulosus</name>
    <name type="common">Tungara frog</name>
    <name type="synonym">Physalaemus pustulosus</name>
    <dbReference type="NCBI Taxonomy" id="76066"/>
    <lineage>
        <taxon>Eukaryota</taxon>
        <taxon>Metazoa</taxon>
        <taxon>Chordata</taxon>
        <taxon>Craniata</taxon>
        <taxon>Vertebrata</taxon>
        <taxon>Euteleostomi</taxon>
        <taxon>Amphibia</taxon>
        <taxon>Batrachia</taxon>
        <taxon>Anura</taxon>
        <taxon>Neobatrachia</taxon>
        <taxon>Hyloidea</taxon>
        <taxon>Leptodactylidae</taxon>
        <taxon>Leiuperinae</taxon>
        <taxon>Engystomops</taxon>
    </lineage>
</organism>
<evidence type="ECO:0000256" key="4">
    <source>
        <dbReference type="ARBA" id="ARBA00022737"/>
    </source>
</evidence>
<dbReference type="PANTHER" id="PTHR18359">
    <property type="entry name" value="WD-REPEAT PROTEIN-RELATED"/>
    <property type="match status" value="1"/>
</dbReference>
<dbReference type="PROSITE" id="PS50082">
    <property type="entry name" value="WD_REPEATS_2"/>
    <property type="match status" value="1"/>
</dbReference>
<gene>
    <name evidence="9" type="ORF">GDO81_018605</name>
</gene>
<sequence length="421" mass="47185">PKSAGKRDKSKSPGQRMNVDGGTNKSPSKTIKRKGPAPRGAYRGPHKERIIQETEEELKKKNLMILSKTTKDEKPLVDLVFGGEDDLVDKLLSDSKIKALPGNNLLEDDSDDEEWEDFSSPAKKPAWVDEEDEVNESIKMTHRYRKDMMKGEAEKIMEKEKLQARLKQEFQKAMGGVPSWASRVSKRKASRSDDDDDEDDEDAEDNLLSKTGNLIAKSTYLTKGTVQVKKCTDANKENPSASPLTTVQFHPLAQVVMTAGVDRTVSFFQVDGITNPKIQSIFLKSFPVFKARFSADGEQVITTGCYHKIFYVYDMIGGKIIPVPNIRGLEEKRIKNFEVSPDGSLLLLHGASGFIHLLSMKSKELIGSMKMNSQAMQCAFSPDTSKIFSATDSGEVYIWDVKSRRCLNRFMDERLVISLVM</sequence>
<evidence type="ECO:0000256" key="7">
    <source>
        <dbReference type="PROSITE-ProRule" id="PRU00221"/>
    </source>
</evidence>
<dbReference type="InterPro" id="IPR015943">
    <property type="entry name" value="WD40/YVTN_repeat-like_dom_sf"/>
</dbReference>
<evidence type="ECO:0000313" key="9">
    <source>
        <dbReference type="EMBL" id="KAG8546569.1"/>
    </source>
</evidence>
<name>A0AAV6ZGI9_ENGPU</name>
<evidence type="ECO:0008006" key="11">
    <source>
        <dbReference type="Google" id="ProtNLM"/>
    </source>
</evidence>
<evidence type="ECO:0000256" key="3">
    <source>
        <dbReference type="ARBA" id="ARBA00022574"/>
    </source>
</evidence>
<feature type="compositionally biased region" description="Basic and acidic residues" evidence="8">
    <location>
        <begin position="1"/>
        <end position="11"/>
    </location>
</feature>
<proteinExistence type="inferred from homology"/>
<comment type="similarity">
    <text evidence="6">Belongs to the WD repeat UTP18 family.</text>
</comment>
<feature type="compositionally biased region" description="Acidic residues" evidence="8">
    <location>
        <begin position="193"/>
        <end position="205"/>
    </location>
</feature>
<dbReference type="SUPFAM" id="SSF50978">
    <property type="entry name" value="WD40 repeat-like"/>
    <property type="match status" value="1"/>
</dbReference>
<keyword evidence="2" id="KW-0698">rRNA processing</keyword>
<reference evidence="9" key="1">
    <citation type="thesis" date="2020" institute="ProQuest LLC" country="789 East Eisenhower Parkway, Ann Arbor, MI, USA">
        <title>Comparative Genomics and Chromosome Evolution.</title>
        <authorList>
            <person name="Mudd A.B."/>
        </authorList>
    </citation>
    <scope>NUCLEOTIDE SEQUENCE</scope>
    <source>
        <strain evidence="9">237g6f4</strain>
        <tissue evidence="9">Blood</tissue>
    </source>
</reference>
<evidence type="ECO:0000256" key="5">
    <source>
        <dbReference type="ARBA" id="ARBA00023242"/>
    </source>
</evidence>
<dbReference type="GO" id="GO:0032040">
    <property type="term" value="C:small-subunit processome"/>
    <property type="evidence" value="ECO:0007669"/>
    <property type="project" value="TreeGrafter"/>
</dbReference>
<keyword evidence="3 7" id="KW-0853">WD repeat</keyword>
<dbReference type="EMBL" id="WNYA01001027">
    <property type="protein sequence ID" value="KAG8546569.1"/>
    <property type="molecule type" value="Genomic_DNA"/>
</dbReference>
<evidence type="ECO:0000256" key="2">
    <source>
        <dbReference type="ARBA" id="ARBA00022552"/>
    </source>
</evidence>
<feature type="compositionally biased region" description="Acidic residues" evidence="8">
    <location>
        <begin position="106"/>
        <end position="117"/>
    </location>
</feature>
<protein>
    <recommendedName>
        <fullName evidence="11">UTP18 small subunit processome component</fullName>
    </recommendedName>
</protein>
<feature type="repeat" description="WD" evidence="7">
    <location>
        <begin position="379"/>
        <end position="409"/>
    </location>
</feature>
<dbReference type="InterPro" id="IPR001680">
    <property type="entry name" value="WD40_rpt"/>
</dbReference>
<feature type="region of interest" description="Disordered" evidence="8">
    <location>
        <begin position="173"/>
        <end position="207"/>
    </location>
</feature>
<dbReference type="InterPro" id="IPR045161">
    <property type="entry name" value="Utp18"/>
</dbReference>
<evidence type="ECO:0000313" key="10">
    <source>
        <dbReference type="Proteomes" id="UP000824782"/>
    </source>
</evidence>
<dbReference type="GO" id="GO:0006364">
    <property type="term" value="P:rRNA processing"/>
    <property type="evidence" value="ECO:0007669"/>
    <property type="project" value="UniProtKB-KW"/>
</dbReference>
<evidence type="ECO:0000256" key="6">
    <source>
        <dbReference type="ARBA" id="ARBA00025767"/>
    </source>
</evidence>
<dbReference type="AlphaFoldDB" id="A0AAV6ZGI9"/>
<comment type="subcellular location">
    <subcellularLocation>
        <location evidence="1">Nucleus</location>
        <location evidence="1">Nucleolus</location>
    </subcellularLocation>
</comment>
<feature type="region of interest" description="Disordered" evidence="8">
    <location>
        <begin position="1"/>
        <end position="49"/>
    </location>
</feature>
<keyword evidence="5" id="KW-0539">Nucleus</keyword>
<dbReference type="Pfam" id="PF00400">
    <property type="entry name" value="WD40"/>
    <property type="match status" value="1"/>
</dbReference>
<dbReference type="Gene3D" id="2.130.10.10">
    <property type="entry name" value="YVTN repeat-like/Quinoprotein amine dehydrogenase"/>
    <property type="match status" value="1"/>
</dbReference>
<keyword evidence="4" id="KW-0677">Repeat</keyword>
<evidence type="ECO:0000256" key="8">
    <source>
        <dbReference type="SAM" id="MobiDB-lite"/>
    </source>
</evidence>
<feature type="non-terminal residue" evidence="9">
    <location>
        <position position="1"/>
    </location>
</feature>
<dbReference type="SMART" id="SM00320">
    <property type="entry name" value="WD40"/>
    <property type="match status" value="3"/>
</dbReference>
<dbReference type="InterPro" id="IPR036322">
    <property type="entry name" value="WD40_repeat_dom_sf"/>
</dbReference>
<dbReference type="GO" id="GO:0034388">
    <property type="term" value="C:Pwp2p-containing subcomplex of 90S preribosome"/>
    <property type="evidence" value="ECO:0007669"/>
    <property type="project" value="TreeGrafter"/>
</dbReference>
<feature type="region of interest" description="Disordered" evidence="8">
    <location>
        <begin position="103"/>
        <end position="131"/>
    </location>
</feature>
<dbReference type="Proteomes" id="UP000824782">
    <property type="component" value="Unassembled WGS sequence"/>
</dbReference>
<comment type="caution">
    <text evidence="9">The sequence shown here is derived from an EMBL/GenBank/DDBJ whole genome shotgun (WGS) entry which is preliminary data.</text>
</comment>